<evidence type="ECO:0000256" key="4">
    <source>
        <dbReference type="ARBA" id="ARBA00039612"/>
    </source>
</evidence>
<dbReference type="Proteomes" id="UP000001949">
    <property type="component" value="Unassembled WGS sequence"/>
</dbReference>
<gene>
    <name evidence="8" type="ordered locus">TP04_0446</name>
</gene>
<dbReference type="Pfam" id="PF00069">
    <property type="entry name" value="Pkinase"/>
    <property type="match status" value="1"/>
</dbReference>
<evidence type="ECO:0000256" key="1">
    <source>
        <dbReference type="ARBA" id="ARBA00022741"/>
    </source>
</evidence>
<dbReference type="eggNOG" id="KOG0594">
    <property type="taxonomic scope" value="Eukaryota"/>
</dbReference>
<dbReference type="GO" id="GO:0051301">
    <property type="term" value="P:cell division"/>
    <property type="evidence" value="ECO:0007669"/>
    <property type="project" value="UniProtKB-KW"/>
</dbReference>
<feature type="domain" description="Protein kinase" evidence="7">
    <location>
        <begin position="53"/>
        <end position="347"/>
    </location>
</feature>
<keyword evidence="2" id="KW-0067">ATP-binding</keyword>
<dbReference type="GO" id="GO:0005524">
    <property type="term" value="F:ATP binding"/>
    <property type="evidence" value="ECO:0007669"/>
    <property type="project" value="UniProtKB-KW"/>
</dbReference>
<dbReference type="GeneID" id="3500589"/>
<reference evidence="8 9" key="1">
    <citation type="journal article" date="2005" name="Science">
        <title>Genome sequence of Theileria parva, a bovine pathogen that transforms lymphocytes.</title>
        <authorList>
            <person name="Gardner M.J."/>
            <person name="Bishop R."/>
            <person name="Shah T."/>
            <person name="de Villiers E.P."/>
            <person name="Carlton J.M."/>
            <person name="Hall N."/>
            <person name="Ren Q."/>
            <person name="Paulsen I.T."/>
            <person name="Pain A."/>
            <person name="Berriman M."/>
            <person name="Wilson R.J.M."/>
            <person name="Sato S."/>
            <person name="Ralph S.A."/>
            <person name="Mann D.J."/>
            <person name="Xiong Z."/>
            <person name="Shallom S.J."/>
            <person name="Weidman J."/>
            <person name="Jiang L."/>
            <person name="Lynn J."/>
            <person name="Weaver B."/>
            <person name="Shoaibi A."/>
            <person name="Domingo A.R."/>
            <person name="Wasawo D."/>
            <person name="Crabtree J."/>
            <person name="Wortman J.R."/>
            <person name="Haas B."/>
            <person name="Angiuoli S.V."/>
            <person name="Creasy T.H."/>
            <person name="Lu C."/>
            <person name="Suh B."/>
            <person name="Silva J.C."/>
            <person name="Utterback T.R."/>
            <person name="Feldblyum T.V."/>
            <person name="Pertea M."/>
            <person name="Allen J."/>
            <person name="Nierman W.C."/>
            <person name="Taracha E.L.N."/>
            <person name="Salzberg S.L."/>
            <person name="White O.R."/>
            <person name="Fitzhugh H.A."/>
            <person name="Morzaria S."/>
            <person name="Venter J.C."/>
            <person name="Fraser C.M."/>
            <person name="Nene V."/>
        </authorList>
    </citation>
    <scope>NUCLEOTIDE SEQUENCE [LARGE SCALE GENOMIC DNA]</scope>
    <source>
        <strain evidence="8 9">Muguga</strain>
    </source>
</reference>
<evidence type="ECO:0000259" key="7">
    <source>
        <dbReference type="PROSITE" id="PS50011"/>
    </source>
</evidence>
<sequence>MILVFVDPREVISSLFYVSKTWNKMLLNSQIWNYYEEKYGILSRVTINPFKILSERRSKGKVYMGKYLCDSNKNKNNYEDVVVRVVNLKLTNAGKNDGIPTSSLREMSFMKMINHPNVVKYYGAQIIDNNLFIVTEYLEYNLIEYMERKHNEFECITPCKSLLRNEVMKIMFDLLKAVSSIHTMKVFHRNLKPENIFVDCDVIVDGTRLIYNFKSLKIGDFAMGRLTGLMEYSPEETKERYQSFRECRRLFYRAPELILRCDSYDKSIDLWSIGVIFYEIACNDILFKGINEISLVWDIFNVTGFPDHTSLNSLSMDLYLKWNSVILPNKPIDIEHVISSSKWYILT</sequence>
<dbReference type="EMBL" id="AAGK01000004">
    <property type="protein sequence ID" value="EAN31798.1"/>
    <property type="molecule type" value="Genomic_DNA"/>
</dbReference>
<dbReference type="GO" id="GO:0004674">
    <property type="term" value="F:protein serine/threonine kinase activity"/>
    <property type="evidence" value="ECO:0007669"/>
    <property type="project" value="TreeGrafter"/>
</dbReference>
<dbReference type="AlphaFoldDB" id="Q4N2A6"/>
<dbReference type="STRING" id="5875.Q4N2A6"/>
<dbReference type="VEuPathDB" id="PiroplasmaDB:TpMuguga_04g00446"/>
<accession>Q4N2A6</accession>
<dbReference type="InterPro" id="IPR000719">
    <property type="entry name" value="Prot_kinase_dom"/>
</dbReference>
<dbReference type="SUPFAM" id="SSF56112">
    <property type="entry name" value="Protein kinase-like (PK-like)"/>
    <property type="match status" value="1"/>
</dbReference>
<keyword evidence="8" id="KW-0132">Cell division</keyword>
<evidence type="ECO:0000256" key="6">
    <source>
        <dbReference type="ARBA" id="ARBA00042858"/>
    </source>
</evidence>
<keyword evidence="8" id="KW-0808">Transferase</keyword>
<dbReference type="KEGG" id="tpv:TP04_0446"/>
<evidence type="ECO:0000256" key="2">
    <source>
        <dbReference type="ARBA" id="ARBA00022840"/>
    </source>
</evidence>
<evidence type="ECO:0000256" key="5">
    <source>
        <dbReference type="ARBA" id="ARBA00041902"/>
    </source>
</evidence>
<keyword evidence="9" id="KW-1185">Reference proteome</keyword>
<dbReference type="InterPro" id="IPR011009">
    <property type="entry name" value="Kinase-like_dom_sf"/>
</dbReference>
<dbReference type="GO" id="GO:0005634">
    <property type="term" value="C:nucleus"/>
    <property type="evidence" value="ECO:0007669"/>
    <property type="project" value="TreeGrafter"/>
</dbReference>
<dbReference type="Gene3D" id="3.30.200.20">
    <property type="entry name" value="Phosphorylase Kinase, domain 1"/>
    <property type="match status" value="1"/>
</dbReference>
<dbReference type="PROSITE" id="PS50011">
    <property type="entry name" value="PROTEIN_KINASE_DOM"/>
    <property type="match status" value="1"/>
</dbReference>
<keyword evidence="1" id="KW-0547">Nucleotide-binding</keyword>
<name>Q4N2A6_THEPA</name>
<protein>
    <recommendedName>
        <fullName evidence="4">Cyclin-dependent kinase 2 homolog</fullName>
    </recommendedName>
    <alternativeName>
        <fullName evidence="5">Cell division control protein 2 homolog</fullName>
    </alternativeName>
    <alternativeName>
        <fullName evidence="6">cdc2-related kinase 2</fullName>
    </alternativeName>
</protein>
<evidence type="ECO:0000313" key="9">
    <source>
        <dbReference type="Proteomes" id="UP000001949"/>
    </source>
</evidence>
<dbReference type="Gene3D" id="1.10.510.10">
    <property type="entry name" value="Transferase(Phosphotransferase) domain 1"/>
    <property type="match status" value="1"/>
</dbReference>
<organism evidence="8 9">
    <name type="scientific">Theileria parva</name>
    <name type="common">East coast fever infection agent</name>
    <dbReference type="NCBI Taxonomy" id="5875"/>
    <lineage>
        <taxon>Eukaryota</taxon>
        <taxon>Sar</taxon>
        <taxon>Alveolata</taxon>
        <taxon>Apicomplexa</taxon>
        <taxon>Aconoidasida</taxon>
        <taxon>Piroplasmida</taxon>
        <taxon>Theileriidae</taxon>
        <taxon>Theileria</taxon>
    </lineage>
</organism>
<proteinExistence type="predicted"/>
<dbReference type="InterPro" id="IPR050108">
    <property type="entry name" value="CDK"/>
</dbReference>
<comment type="subunit">
    <text evidence="3">May form a complex composed of at least the catalytic subunit CRK2 and a cyclin.</text>
</comment>
<evidence type="ECO:0000313" key="8">
    <source>
        <dbReference type="EMBL" id="EAN31798.1"/>
    </source>
</evidence>
<dbReference type="InParanoid" id="Q4N2A6"/>
<keyword evidence="8" id="KW-0131">Cell cycle</keyword>
<comment type="caution">
    <text evidence="8">The sequence shown here is derived from an EMBL/GenBank/DDBJ whole genome shotgun (WGS) entry which is preliminary data.</text>
</comment>
<dbReference type="PANTHER" id="PTHR24056">
    <property type="entry name" value="CELL DIVISION PROTEIN KINASE"/>
    <property type="match status" value="1"/>
</dbReference>
<evidence type="ECO:0000256" key="3">
    <source>
        <dbReference type="ARBA" id="ARBA00038543"/>
    </source>
</evidence>